<proteinExistence type="predicted"/>
<dbReference type="GO" id="GO:0050660">
    <property type="term" value="F:flavin adenine dinucleotide binding"/>
    <property type="evidence" value="ECO:0007669"/>
    <property type="project" value="TreeGrafter"/>
</dbReference>
<keyword evidence="1" id="KW-0560">Oxidoreductase</keyword>
<evidence type="ECO:0000313" key="2">
    <source>
        <dbReference type="Proteomes" id="UP000095280"/>
    </source>
</evidence>
<keyword evidence="2" id="KW-1185">Reference proteome</keyword>
<reference evidence="3" key="1">
    <citation type="submission" date="2016-11" db="UniProtKB">
        <authorList>
            <consortium name="WormBaseParasite"/>
        </authorList>
    </citation>
    <scope>IDENTIFICATION</scope>
</reference>
<dbReference type="InterPro" id="IPR050982">
    <property type="entry name" value="Auxin_biosynth/cation_transpt"/>
</dbReference>
<dbReference type="Pfam" id="PF13738">
    <property type="entry name" value="Pyr_redox_3"/>
    <property type="match status" value="1"/>
</dbReference>
<dbReference type="WBParaSite" id="maker-uti_cns_0046185-snap-gene-1.5-mRNA-1">
    <property type="protein sequence ID" value="maker-uti_cns_0046185-snap-gene-1.5-mRNA-1"/>
    <property type="gene ID" value="maker-uti_cns_0046185-snap-gene-1.5"/>
</dbReference>
<accession>A0A1I8J6R3</accession>
<evidence type="ECO:0000313" key="3">
    <source>
        <dbReference type="WBParaSite" id="maker-uti_cns_0046185-snap-gene-1.5-mRNA-1"/>
    </source>
</evidence>
<sequence>FLAGSSEAADTEVKSVEYCIVGAGPAGLQLAYFMQRAKRDYVVIERASIAGSFFTYTLRHDWNSLISDDPSLQLRHYSSIMFPQKEVLVKYLNDYKTKLGLKVDFNTPVASVEKLARENFRLNTTGSRNYSCKVVVMATGLPNLRKPDFVGAEHTIGYDKVSVNASDFEGKRVLIIGKGNSAFETAQHIYGNTRFLHMAGRHAVRFAWSTHYVGDVRAVNNELLDTYQLKSLDGMFESGISRRSTGEFCLQPPEGNPRDGLETRIKEQQYCYDIIIRATGFTWDADVTAPLSQTSTHRNKYPRISHQFESSDVPGIFYAGTMTHGLDFREAAGGFIHGFRYTARALHRYLENRRHGNKWPGTRRPLMGLIDALVKRINEGSGTYQMFSFLSDIVLVDKDRTSFTLLEEVPSRTLHILPRITGHPVDEGTDVIVFQFEYGKNFSGARADTFHERRAGCDIAFGYECNFLHPVLYHYKRLPNRQQMFNESLKTNNLKLPEPHATLHLMEDFFTNFRQDNHLVPLVAFLESALGRPLTPPSMEQCLRLTLRHGEAPEYCTEAANSNSKRDPDELASIELYEHLNQAGINDRGASKQCRAADGLEDAARQLNPDERLLIGSLAEGWSLSLLTDPQGNGLGKDSIKWLSFKIEDQAHLDVDPVTLKFPNNGSRPSQEIRQVYKCCRPNRADRVRLLLPKGLSCTSACTVLELDTESGELDQLKVSFKLQEKQIMRRLSTIQGQLYVLLLLVFKRLLPEAPGSIRSLRACHAKALLFFMISGHSNSQQSAWTKEKLISLLKESLGMLVNYLTATKTPGDCMPNFFMPDATLRLKSTSKAGRIDFKKEKIALLKGCKDVTPLLNLVKNRVSARESDRVFQLFTALPMVELNDFEAFTGDALLYLLVQHLFNEIPKLQVDARKEFLQHIEKLRSLPSSSSVSACLVIMARLRLDDSESAKEKLQQVMWRHVEPCRFNFPCGVEPDFSFLPEFTRKLIKITPYGSGNMLQVNFRSLLMSLQAELLSKEQIFLNEWRRALEPDPDIDELYALAHYSRNTEQIRKCSKKIRELLDCENRGLGDAQKHWSVARKACFNGLFMVTMLAAALAALSRVPILISDGPVLVVSPWLGQFF</sequence>
<dbReference type="GO" id="GO:0036503">
    <property type="term" value="P:ERAD pathway"/>
    <property type="evidence" value="ECO:0007669"/>
    <property type="project" value="TreeGrafter"/>
</dbReference>
<protein>
    <submittedName>
        <fullName evidence="3">FAD-dependent oxidoreductase domain-containing protein 2</fullName>
    </submittedName>
</protein>
<dbReference type="SUPFAM" id="SSF51905">
    <property type="entry name" value="FAD/NAD(P)-binding domain"/>
    <property type="match status" value="1"/>
</dbReference>
<dbReference type="PANTHER" id="PTHR43539">
    <property type="entry name" value="FLAVIN-BINDING MONOOXYGENASE-LIKE PROTEIN (AFU_ORTHOLOGUE AFUA_4G09220)"/>
    <property type="match status" value="1"/>
</dbReference>
<dbReference type="PANTHER" id="PTHR43539:SF23">
    <property type="entry name" value="FAD-DEPENDENT OXIDOREDUCTASE DOMAIN-CONTAINING PROTEIN 2"/>
    <property type="match status" value="1"/>
</dbReference>
<organism evidence="2 3">
    <name type="scientific">Macrostomum lignano</name>
    <dbReference type="NCBI Taxonomy" id="282301"/>
    <lineage>
        <taxon>Eukaryota</taxon>
        <taxon>Metazoa</taxon>
        <taxon>Spiralia</taxon>
        <taxon>Lophotrochozoa</taxon>
        <taxon>Platyhelminthes</taxon>
        <taxon>Rhabditophora</taxon>
        <taxon>Macrostomorpha</taxon>
        <taxon>Macrostomida</taxon>
        <taxon>Macrostomidae</taxon>
        <taxon>Macrostomum</taxon>
    </lineage>
</organism>
<evidence type="ECO:0000256" key="1">
    <source>
        <dbReference type="ARBA" id="ARBA00023002"/>
    </source>
</evidence>
<dbReference type="AlphaFoldDB" id="A0A1I8J6R3"/>
<dbReference type="Gene3D" id="1.10.1410.40">
    <property type="match status" value="1"/>
</dbReference>
<dbReference type="Proteomes" id="UP000095280">
    <property type="component" value="Unplaced"/>
</dbReference>
<dbReference type="GO" id="GO:0004497">
    <property type="term" value="F:monooxygenase activity"/>
    <property type="evidence" value="ECO:0007669"/>
    <property type="project" value="TreeGrafter"/>
</dbReference>
<dbReference type="InterPro" id="IPR036188">
    <property type="entry name" value="FAD/NAD-bd_sf"/>
</dbReference>
<dbReference type="PRINTS" id="PR00368">
    <property type="entry name" value="FADPNR"/>
</dbReference>
<dbReference type="GO" id="GO:0005788">
    <property type="term" value="C:endoplasmic reticulum lumen"/>
    <property type="evidence" value="ECO:0007669"/>
    <property type="project" value="TreeGrafter"/>
</dbReference>
<name>A0A1I8J6R3_9PLAT</name>
<dbReference type="Gene3D" id="3.50.50.60">
    <property type="entry name" value="FAD/NAD(P)-binding domain"/>
    <property type="match status" value="2"/>
</dbReference>
<dbReference type="PRINTS" id="PR00469">
    <property type="entry name" value="PNDRDTASEII"/>
</dbReference>